<dbReference type="PANTHER" id="PTHR43434:SF16">
    <property type="entry name" value="BLL8046 PROTEIN"/>
    <property type="match status" value="1"/>
</dbReference>
<dbReference type="Gene3D" id="3.40.50.1000">
    <property type="entry name" value="HAD superfamily/HAD-like"/>
    <property type="match status" value="1"/>
</dbReference>
<dbReference type="Proteomes" id="UP000215896">
    <property type="component" value="Unassembled WGS sequence"/>
</dbReference>
<dbReference type="SFLD" id="SFLDS00003">
    <property type="entry name" value="Haloacid_Dehalogenase"/>
    <property type="match status" value="1"/>
</dbReference>
<dbReference type="AlphaFoldDB" id="A0A255GFG0"/>
<dbReference type="InterPro" id="IPR050155">
    <property type="entry name" value="HAD-like_hydrolase_sf"/>
</dbReference>
<protein>
    <submittedName>
        <fullName evidence="1">HAD family hydrolase</fullName>
    </submittedName>
</protein>
<dbReference type="PRINTS" id="PR00413">
    <property type="entry name" value="HADHALOGNASE"/>
</dbReference>
<dbReference type="SFLD" id="SFLDG01135">
    <property type="entry name" value="C1.5.6:_HAD__Beta-PGM__Phospha"/>
    <property type="match status" value="1"/>
</dbReference>
<dbReference type="Pfam" id="PF00702">
    <property type="entry name" value="Hydrolase"/>
    <property type="match status" value="1"/>
</dbReference>
<dbReference type="GO" id="GO:0005829">
    <property type="term" value="C:cytosol"/>
    <property type="evidence" value="ECO:0007669"/>
    <property type="project" value="TreeGrafter"/>
</dbReference>
<keyword evidence="1" id="KW-0378">Hydrolase</keyword>
<dbReference type="SFLD" id="SFLDG01129">
    <property type="entry name" value="C1.5:_HAD__Beta-PGM__Phosphata"/>
    <property type="match status" value="1"/>
</dbReference>
<accession>A0A255GFG0</accession>
<gene>
    <name evidence="1" type="ORF">CGZ94_09705</name>
</gene>
<name>A0A255GFG0_9ACTN</name>
<proteinExistence type="predicted"/>
<dbReference type="RefSeq" id="WP_094405531.1">
    <property type="nucleotide sequence ID" value="NZ_NMVO01000013.1"/>
</dbReference>
<reference evidence="1 2" key="1">
    <citation type="submission" date="2017-07" db="EMBL/GenBank/DDBJ databases">
        <title>Draft whole genome sequences of clinical Proprionibacteriaceae strains.</title>
        <authorList>
            <person name="Bernier A.-M."/>
            <person name="Bernard K."/>
            <person name="Domingo M.-C."/>
        </authorList>
    </citation>
    <scope>NUCLEOTIDE SEQUENCE [LARGE SCALE GENOMIC DNA]</scope>
    <source>
        <strain evidence="1 2">NML 030167</strain>
    </source>
</reference>
<dbReference type="OrthoDB" id="9793014at2"/>
<dbReference type="Gene3D" id="1.10.150.240">
    <property type="entry name" value="Putative phosphatase, domain 2"/>
    <property type="match status" value="1"/>
</dbReference>
<keyword evidence="2" id="KW-1185">Reference proteome</keyword>
<dbReference type="SUPFAM" id="SSF56784">
    <property type="entry name" value="HAD-like"/>
    <property type="match status" value="1"/>
</dbReference>
<dbReference type="EMBL" id="NMVO01000013">
    <property type="protein sequence ID" value="OYO13266.1"/>
    <property type="molecule type" value="Genomic_DNA"/>
</dbReference>
<dbReference type="GO" id="GO:0006281">
    <property type="term" value="P:DNA repair"/>
    <property type="evidence" value="ECO:0007669"/>
    <property type="project" value="TreeGrafter"/>
</dbReference>
<dbReference type="InterPro" id="IPR006439">
    <property type="entry name" value="HAD-SF_hydro_IA"/>
</dbReference>
<comment type="caution">
    <text evidence="1">The sequence shown here is derived from an EMBL/GenBank/DDBJ whole genome shotgun (WGS) entry which is preliminary data.</text>
</comment>
<sequence>MSNTVGSDAAQQLEVILLDIDGTLLDSTYYHALAWQRAFAGVGIETPLWRVHRAVGMGGDLLVTEVAGEQAEEQHGDELRERWDREYQAVLDEVRPFAGAAEFVRAAKAAGYRVALASSGASKFTDKALELLGLSADEVDAITSSDDAEESKPAPDILAVALERAGGGRALAIGDSTWDARAATRFGVPAIGVRTGGISEAELREAGCAEVVDSVAELIERDLGALG</sequence>
<dbReference type="InterPro" id="IPR036412">
    <property type="entry name" value="HAD-like_sf"/>
</dbReference>
<dbReference type="InterPro" id="IPR023198">
    <property type="entry name" value="PGP-like_dom2"/>
</dbReference>
<dbReference type="InterPro" id="IPR023214">
    <property type="entry name" value="HAD_sf"/>
</dbReference>
<dbReference type="PANTHER" id="PTHR43434">
    <property type="entry name" value="PHOSPHOGLYCOLATE PHOSPHATASE"/>
    <property type="match status" value="1"/>
</dbReference>
<dbReference type="NCBIfam" id="TIGR01549">
    <property type="entry name" value="HAD-SF-IA-v1"/>
    <property type="match status" value="1"/>
</dbReference>
<evidence type="ECO:0000313" key="1">
    <source>
        <dbReference type="EMBL" id="OYO13266.1"/>
    </source>
</evidence>
<dbReference type="GO" id="GO:0008967">
    <property type="term" value="F:phosphoglycolate phosphatase activity"/>
    <property type="evidence" value="ECO:0007669"/>
    <property type="project" value="TreeGrafter"/>
</dbReference>
<organism evidence="1 2">
    <name type="scientific">Enemella evansiae</name>
    <dbReference type="NCBI Taxonomy" id="2016499"/>
    <lineage>
        <taxon>Bacteria</taxon>
        <taxon>Bacillati</taxon>
        <taxon>Actinomycetota</taxon>
        <taxon>Actinomycetes</taxon>
        <taxon>Propionibacteriales</taxon>
        <taxon>Propionibacteriaceae</taxon>
        <taxon>Enemella</taxon>
    </lineage>
</organism>
<evidence type="ECO:0000313" key="2">
    <source>
        <dbReference type="Proteomes" id="UP000215896"/>
    </source>
</evidence>